<dbReference type="EMBL" id="GECU01008763">
    <property type="protein sequence ID" value="JAS98943.1"/>
    <property type="molecule type" value="Transcribed_RNA"/>
</dbReference>
<dbReference type="InterPro" id="IPR036514">
    <property type="entry name" value="SGNH_hydro_sf"/>
</dbReference>
<sequence length="178" mass="19393">GLLHCVKSMLKVAEKTNIVLVGLPYRHDKPSLNDLISSLNTQIQNLVSSLKTITFLSLIPIRGPSYYSRMGLHFNLTGKRVFVQLLFKSIQEVLELGFSTSSVATHVGTQDALHSTQCQVVSQPLPTPVSISGQNSCLPSANSPQLASHDSDTLPLPRIPSRTDKPFLEKSAANEMVT</sequence>
<feature type="non-terminal residue" evidence="2">
    <location>
        <position position="1"/>
    </location>
</feature>
<protein>
    <submittedName>
        <fullName evidence="2">Uncharacterized protein</fullName>
    </submittedName>
</protein>
<evidence type="ECO:0000256" key="1">
    <source>
        <dbReference type="SAM" id="MobiDB-lite"/>
    </source>
</evidence>
<dbReference type="AlphaFoldDB" id="A0A1B6JA36"/>
<proteinExistence type="predicted"/>
<organism evidence="2">
    <name type="scientific">Homalodisca liturata</name>
    <dbReference type="NCBI Taxonomy" id="320908"/>
    <lineage>
        <taxon>Eukaryota</taxon>
        <taxon>Metazoa</taxon>
        <taxon>Ecdysozoa</taxon>
        <taxon>Arthropoda</taxon>
        <taxon>Hexapoda</taxon>
        <taxon>Insecta</taxon>
        <taxon>Pterygota</taxon>
        <taxon>Neoptera</taxon>
        <taxon>Paraneoptera</taxon>
        <taxon>Hemiptera</taxon>
        <taxon>Auchenorrhyncha</taxon>
        <taxon>Membracoidea</taxon>
        <taxon>Cicadellidae</taxon>
        <taxon>Cicadellinae</taxon>
        <taxon>Proconiini</taxon>
        <taxon>Homalodisca</taxon>
    </lineage>
</organism>
<dbReference type="Gene3D" id="3.40.50.1110">
    <property type="entry name" value="SGNH hydrolase"/>
    <property type="match status" value="1"/>
</dbReference>
<feature type="region of interest" description="Disordered" evidence="1">
    <location>
        <begin position="132"/>
        <end position="178"/>
    </location>
</feature>
<evidence type="ECO:0000313" key="2">
    <source>
        <dbReference type="EMBL" id="JAS96036.1"/>
    </source>
</evidence>
<feature type="compositionally biased region" description="Polar residues" evidence="1">
    <location>
        <begin position="132"/>
        <end position="148"/>
    </location>
</feature>
<reference evidence="2" key="1">
    <citation type="submission" date="2015-11" db="EMBL/GenBank/DDBJ databases">
        <title>De novo transcriptome assembly of four potential Pierce s Disease insect vectors from Arizona vineyards.</title>
        <authorList>
            <person name="Tassone E.E."/>
        </authorList>
    </citation>
    <scope>NUCLEOTIDE SEQUENCE</scope>
</reference>
<dbReference type="SUPFAM" id="SSF52266">
    <property type="entry name" value="SGNH hydrolase"/>
    <property type="match status" value="1"/>
</dbReference>
<dbReference type="EMBL" id="GECU01011670">
    <property type="protein sequence ID" value="JAS96036.1"/>
    <property type="molecule type" value="Transcribed_RNA"/>
</dbReference>
<name>A0A1B6JA36_9HEMI</name>
<gene>
    <name evidence="3" type="ORF">g.4424</name>
    <name evidence="2" type="ORF">g.4425</name>
</gene>
<evidence type="ECO:0000313" key="3">
    <source>
        <dbReference type="EMBL" id="JAS98943.1"/>
    </source>
</evidence>
<accession>A0A1B6JA36</accession>